<dbReference type="PROSITE" id="PS51186">
    <property type="entry name" value="GNAT"/>
    <property type="match status" value="1"/>
</dbReference>
<dbReference type="Pfam" id="PF13302">
    <property type="entry name" value="Acetyltransf_3"/>
    <property type="match status" value="1"/>
</dbReference>
<dbReference type="InterPro" id="IPR051531">
    <property type="entry name" value="N-acetyltransferase"/>
</dbReference>
<organism evidence="2 3">
    <name type="scientific">Desulfotignum balticum</name>
    <dbReference type="NCBI Taxonomy" id="115781"/>
    <lineage>
        <taxon>Bacteria</taxon>
        <taxon>Pseudomonadati</taxon>
        <taxon>Thermodesulfobacteriota</taxon>
        <taxon>Desulfobacteria</taxon>
        <taxon>Desulfobacterales</taxon>
        <taxon>Desulfobacteraceae</taxon>
        <taxon>Desulfotignum</taxon>
    </lineage>
</organism>
<dbReference type="SUPFAM" id="SSF55729">
    <property type="entry name" value="Acyl-CoA N-acyltransferases (Nat)"/>
    <property type="match status" value="1"/>
</dbReference>
<reference evidence="2" key="1">
    <citation type="submission" date="2020-07" db="EMBL/GenBank/DDBJ databases">
        <title>Severe corrosion of carbon steel in oil field produced water can be linked to methanogenic archaea containing a special type of NiFe hydrogenase.</title>
        <authorList>
            <person name="Lahme S."/>
            <person name="Mand J."/>
            <person name="Longwell J."/>
            <person name="Smith R."/>
            <person name="Enning D."/>
        </authorList>
    </citation>
    <scope>NUCLEOTIDE SEQUENCE</scope>
    <source>
        <strain evidence="2">MIC098Bin6</strain>
    </source>
</reference>
<proteinExistence type="predicted"/>
<dbReference type="PANTHER" id="PTHR43792">
    <property type="entry name" value="GNAT FAMILY, PUTATIVE (AFU_ORTHOLOGUE AFUA_3G00765)-RELATED-RELATED"/>
    <property type="match status" value="1"/>
</dbReference>
<evidence type="ECO:0000313" key="3">
    <source>
        <dbReference type="Proteomes" id="UP000706172"/>
    </source>
</evidence>
<sequence length="194" mass="21967">MIPTLKTKRLTLRPLSKSDQSAMVDAIMSDMDVMRWLPYSDAVSTFEGQQEVALGYINDFIKPWDTLGFGVWAICIGDTELGPVGTFIGYCGFLPEQIEGSGPEIAYAVRKSMWTKGLVTEALSACLDWIFIKPEIHFVHAVTDRENFASRRVMEKIGMRHEKDVDLYGSVAKGNGLLPFYYIDREVYIRNRPD</sequence>
<gene>
    <name evidence="2" type="ORF">H0S81_07330</name>
</gene>
<dbReference type="GO" id="GO:0016747">
    <property type="term" value="F:acyltransferase activity, transferring groups other than amino-acyl groups"/>
    <property type="evidence" value="ECO:0007669"/>
    <property type="project" value="InterPro"/>
</dbReference>
<evidence type="ECO:0000259" key="1">
    <source>
        <dbReference type="PROSITE" id="PS51186"/>
    </source>
</evidence>
<dbReference type="PANTHER" id="PTHR43792:SF1">
    <property type="entry name" value="N-ACETYLTRANSFERASE DOMAIN-CONTAINING PROTEIN"/>
    <property type="match status" value="1"/>
</dbReference>
<protein>
    <submittedName>
        <fullName evidence="2">GNAT family N-acetyltransferase</fullName>
    </submittedName>
</protein>
<feature type="domain" description="N-acetyltransferase" evidence="1">
    <location>
        <begin position="31"/>
        <end position="184"/>
    </location>
</feature>
<dbReference type="InterPro" id="IPR016181">
    <property type="entry name" value="Acyl_CoA_acyltransferase"/>
</dbReference>
<dbReference type="AlphaFoldDB" id="A0A931CS50"/>
<accession>A0A931CS50</accession>
<dbReference type="Gene3D" id="3.40.630.30">
    <property type="match status" value="1"/>
</dbReference>
<dbReference type="EMBL" id="JACCQK010000419">
    <property type="protein sequence ID" value="MBG0779723.1"/>
    <property type="molecule type" value="Genomic_DNA"/>
</dbReference>
<dbReference type="Proteomes" id="UP000706172">
    <property type="component" value="Unassembled WGS sequence"/>
</dbReference>
<evidence type="ECO:0000313" key="2">
    <source>
        <dbReference type="EMBL" id="MBG0779723.1"/>
    </source>
</evidence>
<name>A0A931CS50_9BACT</name>
<dbReference type="InterPro" id="IPR000182">
    <property type="entry name" value="GNAT_dom"/>
</dbReference>
<comment type="caution">
    <text evidence="2">The sequence shown here is derived from an EMBL/GenBank/DDBJ whole genome shotgun (WGS) entry which is preliminary data.</text>
</comment>